<evidence type="ECO:0000313" key="1">
    <source>
        <dbReference type="EMBL" id="BBD73750.1"/>
    </source>
</evidence>
<proteinExistence type="predicted"/>
<dbReference type="EMBL" id="BMQS01000012">
    <property type="protein sequence ID" value="GGT98066.1"/>
    <property type="molecule type" value="Genomic_DNA"/>
</dbReference>
<protein>
    <recommendedName>
        <fullName evidence="4">DUF763 domain-containing protein</fullName>
    </recommendedName>
</protein>
<evidence type="ECO:0000313" key="2">
    <source>
        <dbReference type="EMBL" id="GGT98066.1"/>
    </source>
</evidence>
<evidence type="ECO:0000313" key="3">
    <source>
        <dbReference type="Proteomes" id="UP000276741"/>
    </source>
</evidence>
<dbReference type="Proteomes" id="UP000276741">
    <property type="component" value="Chromosome"/>
</dbReference>
<reference evidence="3" key="2">
    <citation type="submission" date="2018-04" db="EMBL/GenBank/DDBJ databases">
        <title>Complete genome sequence of Sulfodiicoccus acidiphilus strain HS-1.</title>
        <authorList>
            <person name="Sakai H.D."/>
            <person name="Kurosawa N."/>
        </authorList>
    </citation>
    <scope>NUCLEOTIDE SEQUENCE [LARGE SCALE GENOMIC DNA]</scope>
    <source>
        <strain evidence="3">HS-1</strain>
    </source>
</reference>
<organism evidence="1 3">
    <name type="scientific">Sulfodiicoccus acidiphilus</name>
    <dbReference type="NCBI Taxonomy" id="1670455"/>
    <lineage>
        <taxon>Archaea</taxon>
        <taxon>Thermoproteota</taxon>
        <taxon>Thermoprotei</taxon>
        <taxon>Sulfolobales</taxon>
        <taxon>Sulfolobaceae</taxon>
        <taxon>Sulfodiicoccus</taxon>
    </lineage>
</organism>
<reference evidence="1" key="3">
    <citation type="journal article" date="2019" name="BMC Res. Notes">
        <title>Complete genome sequence of the Sulfodiicoccus acidiphilus strain HS-1T, the first crenarchaeon that lacks polB3, isolated from an acidic hot spring in Ohwaku-dani, Hakone, Japan.</title>
        <authorList>
            <person name="Sakai H.D."/>
            <person name="Kurosawa N."/>
        </authorList>
    </citation>
    <scope>NUCLEOTIDE SEQUENCE</scope>
    <source>
        <strain evidence="1">HS-1</strain>
    </source>
</reference>
<sequence>MSRAILDVMLLEWGPRKLVERLSNPLWFQGLNNAIGMDWDSSGSTTVTLGILKDVVRPEEDGLAILGGKGRNSLKVPTELRALPPKFNVKPEELERVSFLTAKVDTTLVQDGHILYHHSMLVTDQGEWAVIQQGMNLETKFARRYHWRERENLVVEPHEAIAGTRVGVAVNVTDEDRERTRRLIQDLLRTNPRKVVEEFTKARNALRGQLSLDVWTSGGTTGAISKEAKLVYAKPIDERRVMRILREVYEAQPANLEESLEAGLGPSTARALYLIADLIYGEPPSYRDPVTHPYDPFKYAFAIGGKDGIPYPVKREVAEEVILTLEEIVERAKLEEREHRRALYSLRRLKQGNFSSSGEVGELLSDRRSQETK</sequence>
<evidence type="ECO:0008006" key="4">
    <source>
        <dbReference type="Google" id="ProtNLM"/>
    </source>
</evidence>
<keyword evidence="3" id="KW-1185">Reference proteome</keyword>
<dbReference type="Proteomes" id="UP000616143">
    <property type="component" value="Unassembled WGS sequence"/>
</dbReference>
<dbReference type="EMBL" id="AP018553">
    <property type="protein sequence ID" value="BBD73750.1"/>
    <property type="molecule type" value="Genomic_DNA"/>
</dbReference>
<name>A0A348B6E8_9CREN</name>
<dbReference type="PANTHER" id="PTHR38597:SF1">
    <property type="entry name" value="BLL3834 PROTEIN"/>
    <property type="match status" value="1"/>
</dbReference>
<reference evidence="2" key="1">
    <citation type="journal article" date="2014" name="Int. J. Syst. Evol. Microbiol.">
        <title>Complete genome sequence of Corynebacterium casei LMG S-19264T (=DSM 44701T), isolated from a smear-ripened cheese.</title>
        <authorList>
            <consortium name="US DOE Joint Genome Institute (JGI-PGF)"/>
            <person name="Walter F."/>
            <person name="Albersmeier A."/>
            <person name="Kalinowski J."/>
            <person name="Ruckert C."/>
        </authorList>
    </citation>
    <scope>NUCLEOTIDE SEQUENCE</scope>
    <source>
        <strain evidence="2">JCM 31740</strain>
    </source>
</reference>
<dbReference type="AlphaFoldDB" id="A0A348B6E8"/>
<reference evidence="2" key="4">
    <citation type="submission" date="2020-09" db="EMBL/GenBank/DDBJ databases">
        <authorList>
            <person name="Sun Q."/>
            <person name="Ohkuma M."/>
        </authorList>
    </citation>
    <scope>NUCLEOTIDE SEQUENCE</scope>
    <source>
        <strain evidence="2">JCM 31740</strain>
    </source>
</reference>
<dbReference type="Pfam" id="PF05559">
    <property type="entry name" value="DUF763"/>
    <property type="match status" value="1"/>
</dbReference>
<gene>
    <name evidence="2" type="ORF">GCM10007116_14550</name>
    <name evidence="1" type="ORF">HS1genome_2139</name>
</gene>
<dbReference type="InterPro" id="IPR008482">
    <property type="entry name" value="DUF763"/>
</dbReference>
<dbReference type="PANTHER" id="PTHR38597">
    <property type="entry name" value="BLL3834 PROTEIN"/>
    <property type="match status" value="1"/>
</dbReference>
<accession>A0A348B6E8</accession>
<dbReference type="KEGG" id="sacd:HS1genome_2139"/>